<dbReference type="Proteomes" id="UP000070444">
    <property type="component" value="Unassembled WGS sequence"/>
</dbReference>
<dbReference type="Pfam" id="PF03343">
    <property type="entry name" value="SART-1"/>
    <property type="match status" value="1"/>
</dbReference>
<dbReference type="Pfam" id="PF19252">
    <property type="entry name" value="HIND"/>
    <property type="match status" value="1"/>
</dbReference>
<feature type="compositionally biased region" description="Basic residues" evidence="6">
    <location>
        <begin position="268"/>
        <end position="282"/>
    </location>
</feature>
<accession>A0A137P9Q5</accession>
<dbReference type="AlphaFoldDB" id="A0A137P9Q5"/>
<name>A0A137P9Q5_CONC2</name>
<sequence>MEEVSLSIEETNKLRIAAGLKPLKVEKEDTSEELAQKNFKKLQEEQAQKQQEEDIKDRIEKSKNRRERFAKLEGKGLGEADDEEEDTASFAKRLEKLKTAKQSKPKKASGQSNSYSEISQDLNVRHDLNDFSEGQEVILTLADKDVLDEEEDQLVNVMLEEREKTQRNLDSKKGKSLHNAFDDEELLLGNSLGKKRSILSKYDEPLDGFNHKKGFKLNSDPKSVLASLDQDSDEVFRPKGQAISLNEISTNDIDDYYSKEEAEVTFKKLKKKKKSKSKTKSKREHESDEEEDIPYIAPLDNYVDDDDLQQSLARTRSKAIKKFKFSEESLAEKVAKNSDFDVQEPEGGLVLSATSEFVNNLQFSTPETTTKPTPTESEQPESTVPSSPEAINTDISPEPSTKEKSPSPEPVSTVNFIEEEPLVSKGLGATLDFLTKRGLYQKPTLEQIKRDELSKKRERWALEQKKADRLKELDDYDERSSSREKYSSRDASRDRRSKSDRDLVDNQVDMMKDYQPSFKLEYKDAAGNVLNSKEAYRQLSHRFHGKSSGLKKTEKRLKQQEDQKKLESMSISGAQSGLAEALAKKQKETGQAHFILKDNK</sequence>
<dbReference type="STRING" id="796925.A0A137P9Q5"/>
<feature type="region of interest" description="Disordered" evidence="6">
    <location>
        <begin position="360"/>
        <end position="420"/>
    </location>
</feature>
<dbReference type="InterPro" id="IPR045347">
    <property type="entry name" value="HIND"/>
</dbReference>
<evidence type="ECO:0000313" key="8">
    <source>
        <dbReference type="Proteomes" id="UP000070444"/>
    </source>
</evidence>
<dbReference type="GO" id="GO:0045292">
    <property type="term" value="P:mRNA cis splicing, via spliceosome"/>
    <property type="evidence" value="ECO:0007669"/>
    <property type="project" value="TreeGrafter"/>
</dbReference>
<feature type="compositionally biased region" description="Basic and acidic residues" evidence="6">
    <location>
        <begin position="450"/>
        <end position="504"/>
    </location>
</feature>
<keyword evidence="5" id="KW-0539">Nucleus</keyword>
<protein>
    <recommendedName>
        <fullName evidence="9">SART-1 protein</fullName>
    </recommendedName>
</protein>
<dbReference type="OrthoDB" id="5583at2759"/>
<gene>
    <name evidence="7" type="ORF">CONCODRAFT_69604</name>
</gene>
<dbReference type="EMBL" id="KQ964468">
    <property type="protein sequence ID" value="KXN71737.1"/>
    <property type="molecule type" value="Genomic_DNA"/>
</dbReference>
<dbReference type="OMA" id="KRRDYTG"/>
<feature type="compositionally biased region" description="Basic and acidic residues" evidence="6">
    <location>
        <begin position="41"/>
        <end position="78"/>
    </location>
</feature>
<evidence type="ECO:0000256" key="4">
    <source>
        <dbReference type="ARBA" id="ARBA00023187"/>
    </source>
</evidence>
<evidence type="ECO:0008006" key="9">
    <source>
        <dbReference type="Google" id="ProtNLM"/>
    </source>
</evidence>
<feature type="compositionally biased region" description="Basic and acidic residues" evidence="6">
    <location>
        <begin position="556"/>
        <end position="567"/>
    </location>
</feature>
<proteinExistence type="inferred from homology"/>
<evidence type="ECO:0000256" key="2">
    <source>
        <dbReference type="ARBA" id="ARBA00006076"/>
    </source>
</evidence>
<dbReference type="GO" id="GO:0046540">
    <property type="term" value="C:U4/U6 x U5 tri-snRNP complex"/>
    <property type="evidence" value="ECO:0007669"/>
    <property type="project" value="InterPro"/>
</dbReference>
<organism evidence="7 8">
    <name type="scientific">Conidiobolus coronatus (strain ATCC 28846 / CBS 209.66 / NRRL 28638)</name>
    <name type="common">Delacroixia coronata</name>
    <dbReference type="NCBI Taxonomy" id="796925"/>
    <lineage>
        <taxon>Eukaryota</taxon>
        <taxon>Fungi</taxon>
        <taxon>Fungi incertae sedis</taxon>
        <taxon>Zoopagomycota</taxon>
        <taxon>Entomophthoromycotina</taxon>
        <taxon>Entomophthoromycetes</taxon>
        <taxon>Entomophthorales</taxon>
        <taxon>Ancylistaceae</taxon>
        <taxon>Conidiobolus</taxon>
    </lineage>
</organism>
<evidence type="ECO:0000256" key="5">
    <source>
        <dbReference type="ARBA" id="ARBA00023242"/>
    </source>
</evidence>
<feature type="region of interest" description="Disordered" evidence="6">
    <location>
        <begin position="41"/>
        <end position="118"/>
    </location>
</feature>
<evidence type="ECO:0000256" key="3">
    <source>
        <dbReference type="ARBA" id="ARBA00022664"/>
    </source>
</evidence>
<feature type="region of interest" description="Disordered" evidence="6">
    <location>
        <begin position="450"/>
        <end position="509"/>
    </location>
</feature>
<feature type="region of interest" description="Disordered" evidence="6">
    <location>
        <begin position="268"/>
        <end position="302"/>
    </location>
</feature>
<keyword evidence="8" id="KW-1185">Reference proteome</keyword>
<comment type="similarity">
    <text evidence="2">Belongs to the SNU66/SART1 family.</text>
</comment>
<feature type="region of interest" description="Disordered" evidence="6">
    <location>
        <begin position="541"/>
        <end position="572"/>
    </location>
</feature>
<keyword evidence="3" id="KW-0507">mRNA processing</keyword>
<keyword evidence="4" id="KW-0508">mRNA splicing</keyword>
<feature type="compositionally biased region" description="Polar residues" evidence="6">
    <location>
        <begin position="109"/>
        <end position="118"/>
    </location>
</feature>
<dbReference type="PANTHER" id="PTHR14152">
    <property type="entry name" value="SQUAMOUS CELL CARCINOMA ANTIGEN RECOGNISED BY CYTOTOXIC T LYMPHOCYTES"/>
    <property type="match status" value="1"/>
</dbReference>
<comment type="subcellular location">
    <subcellularLocation>
        <location evidence="1">Nucleus</location>
    </subcellularLocation>
</comment>
<evidence type="ECO:0000256" key="6">
    <source>
        <dbReference type="SAM" id="MobiDB-lite"/>
    </source>
</evidence>
<dbReference type="GO" id="GO:0000481">
    <property type="term" value="P:maturation of 5S rRNA"/>
    <property type="evidence" value="ECO:0007669"/>
    <property type="project" value="TreeGrafter"/>
</dbReference>
<evidence type="ECO:0000256" key="1">
    <source>
        <dbReference type="ARBA" id="ARBA00004123"/>
    </source>
</evidence>
<evidence type="ECO:0000313" key="7">
    <source>
        <dbReference type="EMBL" id="KXN71737.1"/>
    </source>
</evidence>
<reference evidence="7 8" key="1">
    <citation type="journal article" date="2015" name="Genome Biol. Evol.">
        <title>Phylogenomic analyses indicate that early fungi evolved digesting cell walls of algal ancestors of land plants.</title>
        <authorList>
            <person name="Chang Y."/>
            <person name="Wang S."/>
            <person name="Sekimoto S."/>
            <person name="Aerts A.L."/>
            <person name="Choi C."/>
            <person name="Clum A."/>
            <person name="LaButti K.M."/>
            <person name="Lindquist E.A."/>
            <person name="Yee Ngan C."/>
            <person name="Ohm R.A."/>
            <person name="Salamov A.A."/>
            <person name="Grigoriev I.V."/>
            <person name="Spatafora J.W."/>
            <person name="Berbee M.L."/>
        </authorList>
    </citation>
    <scope>NUCLEOTIDE SEQUENCE [LARGE SCALE GENOMIC DNA]</scope>
    <source>
        <strain evidence="7 8">NRRL 28638</strain>
    </source>
</reference>
<dbReference type="InterPro" id="IPR005011">
    <property type="entry name" value="SNU66/SART1"/>
</dbReference>
<dbReference type="PANTHER" id="PTHR14152:SF5">
    <property type="entry name" value="U4_U6.U5 TRI-SNRNP-ASSOCIATED PROTEIN 1"/>
    <property type="match status" value="1"/>
</dbReference>
<feature type="compositionally biased region" description="Low complexity" evidence="6">
    <location>
        <begin position="364"/>
        <end position="389"/>
    </location>
</feature>